<organism evidence="2 3">
    <name type="scientific">Sphingobacterium mizutaii</name>
    <dbReference type="NCBI Taxonomy" id="1010"/>
    <lineage>
        <taxon>Bacteria</taxon>
        <taxon>Pseudomonadati</taxon>
        <taxon>Bacteroidota</taxon>
        <taxon>Sphingobacteriia</taxon>
        <taxon>Sphingobacteriales</taxon>
        <taxon>Sphingobacteriaceae</taxon>
        <taxon>Sphingobacterium</taxon>
    </lineage>
</organism>
<name>A0AAJ4XCL1_9SPHI</name>
<reference evidence="2 3" key="1">
    <citation type="submission" date="2017-06" db="EMBL/GenBank/DDBJ databases">
        <authorList>
            <consortium name="Pathogen Informatics"/>
        </authorList>
    </citation>
    <scope>NUCLEOTIDE SEQUENCE [LARGE SCALE GENOMIC DNA]</scope>
    <source>
        <strain evidence="2 3">NCTC12149</strain>
    </source>
</reference>
<protein>
    <submittedName>
        <fullName evidence="2">Uncharacterized protein</fullName>
    </submittedName>
</protein>
<dbReference type="KEGG" id="smiz:4412673_02633"/>
<evidence type="ECO:0000256" key="1">
    <source>
        <dbReference type="SAM" id="MobiDB-lite"/>
    </source>
</evidence>
<dbReference type="EMBL" id="LT906468">
    <property type="protein sequence ID" value="SNV52187.1"/>
    <property type="molecule type" value="Genomic_DNA"/>
</dbReference>
<dbReference type="RefSeq" id="WP_157739516.1">
    <property type="nucleotide sequence ID" value="NZ_FNGK01000001.1"/>
</dbReference>
<gene>
    <name evidence="2" type="ORF">SAMEA4412673_02633</name>
</gene>
<sequence length="48" mass="5335">MSDPNQEQNDPVYIPAEPIEPVFPADRIEKGEQPIGPDSKPYPLENGD</sequence>
<accession>A0AAJ4XCL1</accession>
<feature type="region of interest" description="Disordered" evidence="1">
    <location>
        <begin position="1"/>
        <end position="48"/>
    </location>
</feature>
<dbReference type="Proteomes" id="UP000215355">
    <property type="component" value="Chromosome 1"/>
</dbReference>
<dbReference type="AlphaFoldDB" id="A0AAJ4XCL1"/>
<evidence type="ECO:0000313" key="3">
    <source>
        <dbReference type="Proteomes" id="UP000215355"/>
    </source>
</evidence>
<proteinExistence type="predicted"/>
<evidence type="ECO:0000313" key="2">
    <source>
        <dbReference type="EMBL" id="SNV52187.1"/>
    </source>
</evidence>